<dbReference type="PANTHER" id="PTHR48107:SF16">
    <property type="entry name" value="NADPH-DEPENDENT ALDEHYDE REDUCTASE 1, CHLOROPLASTIC"/>
    <property type="match status" value="1"/>
</dbReference>
<evidence type="ECO:0000256" key="2">
    <source>
        <dbReference type="ARBA" id="ARBA00023002"/>
    </source>
</evidence>
<dbReference type="Proteomes" id="UP000239899">
    <property type="component" value="Unassembled WGS sequence"/>
</dbReference>
<dbReference type="AlphaFoldDB" id="A0A2P6TNZ3"/>
<protein>
    <submittedName>
        <fullName evidence="3">NAD(P)-dependent oxidoreductase</fullName>
    </submittedName>
</protein>
<comment type="caution">
    <text evidence="3">The sequence shown here is derived from an EMBL/GenBank/DDBJ whole genome shotgun (WGS) entry which is preliminary data.</text>
</comment>
<reference evidence="3 4" key="1">
    <citation type="journal article" date="2018" name="Plant J.">
        <title>Genome sequences of Chlorella sorokiniana UTEX 1602 and Micractinium conductrix SAG 241.80: implications to maltose excretion by a green alga.</title>
        <authorList>
            <person name="Arriola M.B."/>
            <person name="Velmurugan N."/>
            <person name="Zhang Y."/>
            <person name="Plunkett M.H."/>
            <person name="Hondzo H."/>
            <person name="Barney B.M."/>
        </authorList>
    </citation>
    <scope>NUCLEOTIDE SEQUENCE [LARGE SCALE GENOMIC DNA]</scope>
    <source>
        <strain evidence="4">UTEX 1602</strain>
    </source>
</reference>
<keyword evidence="2" id="KW-0560">Oxidoreductase</keyword>
<name>A0A2P6TNZ3_CHLSO</name>
<dbReference type="PRINTS" id="PR00080">
    <property type="entry name" value="SDRFAMILY"/>
</dbReference>
<keyword evidence="4" id="KW-1185">Reference proteome</keyword>
<organism evidence="3 4">
    <name type="scientific">Chlorella sorokiniana</name>
    <name type="common">Freshwater green alga</name>
    <dbReference type="NCBI Taxonomy" id="3076"/>
    <lineage>
        <taxon>Eukaryota</taxon>
        <taxon>Viridiplantae</taxon>
        <taxon>Chlorophyta</taxon>
        <taxon>core chlorophytes</taxon>
        <taxon>Trebouxiophyceae</taxon>
        <taxon>Chlorellales</taxon>
        <taxon>Chlorellaceae</taxon>
        <taxon>Chlorella clade</taxon>
        <taxon>Chlorella</taxon>
    </lineage>
</organism>
<dbReference type="PANTHER" id="PTHR48107">
    <property type="entry name" value="NADPH-DEPENDENT ALDEHYDE REDUCTASE-LIKE PROTEIN, CHLOROPLASTIC-RELATED"/>
    <property type="match status" value="1"/>
</dbReference>
<dbReference type="Pfam" id="PF13561">
    <property type="entry name" value="adh_short_C2"/>
    <property type="match status" value="1"/>
</dbReference>
<evidence type="ECO:0000313" key="4">
    <source>
        <dbReference type="Proteomes" id="UP000239899"/>
    </source>
</evidence>
<dbReference type="PRINTS" id="PR00081">
    <property type="entry name" value="GDHRDH"/>
</dbReference>
<dbReference type="OrthoDB" id="47007at2759"/>
<dbReference type="InterPro" id="IPR020904">
    <property type="entry name" value="Sc_DH/Rdtase_CS"/>
</dbReference>
<dbReference type="EMBL" id="LHPG02000010">
    <property type="protein sequence ID" value="PRW51056.1"/>
    <property type="molecule type" value="Genomic_DNA"/>
</dbReference>
<sequence>MSDKPKGMAAKGDQDVLTLETYRGVGKFQGKVAIVTGGDSGIGRSVALLLAKEGAKGIAIVHTPKEQKDADAAKQLIEKEGSEALSIPCDLAEGEETCKTIVDQVVGKYGKIDVLILNAAIQYIVPSIEETTPEILEDTYRTNIFPMFYLTKFAVPHMARGSSIVSSTSVTAYQGSKSLVEYSSTKGAIVAFTRSLSQQLAPRGIRVNAVAAGPIWTPLNPASREDENLEGFKGKEAPLGRIGQPIEAATSYVFLASQEACYMTGQVLHPNGGFVVNG</sequence>
<dbReference type="GO" id="GO:0016614">
    <property type="term" value="F:oxidoreductase activity, acting on CH-OH group of donors"/>
    <property type="evidence" value="ECO:0007669"/>
    <property type="project" value="UniProtKB-ARBA"/>
</dbReference>
<gene>
    <name evidence="3" type="ORF">C2E21_5662</name>
</gene>
<accession>A0A2P6TNZ3</accession>
<proteinExistence type="inferred from homology"/>
<evidence type="ECO:0000256" key="1">
    <source>
        <dbReference type="ARBA" id="ARBA00006484"/>
    </source>
</evidence>
<dbReference type="SUPFAM" id="SSF51735">
    <property type="entry name" value="NAD(P)-binding Rossmann-fold domains"/>
    <property type="match status" value="1"/>
</dbReference>
<evidence type="ECO:0000313" key="3">
    <source>
        <dbReference type="EMBL" id="PRW51056.1"/>
    </source>
</evidence>
<dbReference type="InterPro" id="IPR036291">
    <property type="entry name" value="NAD(P)-bd_dom_sf"/>
</dbReference>
<dbReference type="PROSITE" id="PS00061">
    <property type="entry name" value="ADH_SHORT"/>
    <property type="match status" value="1"/>
</dbReference>
<dbReference type="InterPro" id="IPR002347">
    <property type="entry name" value="SDR_fam"/>
</dbReference>
<comment type="similarity">
    <text evidence="1">Belongs to the short-chain dehydrogenases/reductases (SDR) family.</text>
</comment>
<dbReference type="FunFam" id="3.40.50.720:FF:000084">
    <property type="entry name" value="Short-chain dehydrogenase reductase"/>
    <property type="match status" value="1"/>
</dbReference>
<dbReference type="Gene3D" id="3.40.50.720">
    <property type="entry name" value="NAD(P)-binding Rossmann-like Domain"/>
    <property type="match status" value="1"/>
</dbReference>
<dbReference type="STRING" id="3076.A0A2P6TNZ3"/>